<feature type="region of interest" description="Disordered" evidence="2">
    <location>
        <begin position="621"/>
        <end position="768"/>
    </location>
</feature>
<evidence type="ECO:0000313" key="4">
    <source>
        <dbReference type="EMBL" id="CAA7260390.1"/>
    </source>
</evidence>
<dbReference type="Pfam" id="PF12936">
    <property type="entry name" value="Kri1_C"/>
    <property type="match status" value="1"/>
</dbReference>
<organism evidence="4 5">
    <name type="scientific">Cyclocybe aegerita</name>
    <name type="common">Black poplar mushroom</name>
    <name type="synonym">Agrocybe aegerita</name>
    <dbReference type="NCBI Taxonomy" id="1973307"/>
    <lineage>
        <taxon>Eukaryota</taxon>
        <taxon>Fungi</taxon>
        <taxon>Dikarya</taxon>
        <taxon>Basidiomycota</taxon>
        <taxon>Agaricomycotina</taxon>
        <taxon>Agaricomycetes</taxon>
        <taxon>Agaricomycetidae</taxon>
        <taxon>Agaricales</taxon>
        <taxon>Agaricineae</taxon>
        <taxon>Bolbitiaceae</taxon>
        <taxon>Cyclocybe</taxon>
    </lineage>
</organism>
<feature type="compositionally biased region" description="Acidic residues" evidence="2">
    <location>
        <begin position="523"/>
        <end position="535"/>
    </location>
</feature>
<dbReference type="PANTHER" id="PTHR14490:SF5">
    <property type="entry name" value="PROTEIN KRI1 HOMOLOG"/>
    <property type="match status" value="1"/>
</dbReference>
<dbReference type="InterPro" id="IPR018034">
    <property type="entry name" value="Kri1"/>
</dbReference>
<sequence length="768" mass="87297">MSKLFSDDEGPVDDVVQLTINEHYAKAFEYRKEREELEQLEAKYGSDYDPGESSTDSESAESEDEDGEELTPAVDAAILRTLARIKKKDPAIYNSQKNIFGEEREKIASKPSVSSKTKTKSKPVTIRQANLESMLHGSRSPSPEADDGPQPLTHVQEQEKLRKETISAFHNAVGGDDGDDFLIPREKTKDEQEREEEEYRAFLEREVGDLRELVSVDGDRDDDGVQVEEGKEEEEEKEGEPKKKKKKKSKSKETADQEEGTSSGKRKKKKAEEDQEFLMNYILNRGWIDRSEGHIPTYKEITTQDDNNKRKKKGKAKAEPSLEGENEEMDTGLLSDSSFESLASHFEVSYNHRFEEPGAATIPSYPRKLVSTVRREDTKRKEARERKKERKEEELAKKREEVKRLKALKMREVKRKLEMIGRQGGLERKKAGEDNEFVDEALKELDLEGDWNPDQHDRQMSGLFDREVDGDDDAKVDEDGKPVWDDDIDIGDIPMSDDDATYSKKEKKERKKEKKKKKKKENTEEDVGVDIDAMDADVQPQFDDEEEWDGTEEMRKRKLDEYMDEIYGLEFNDMVGDLPTRFKYTSVKPQTFSLTPVEILLATNQELNEYMGVKRYAPYRQDKETKHFTKSKQEKLHEIKQKVTERSGGVFAAPEAEGAEKEKKKKRKGKKERMKAKGGLTGEEGDEAAPDGDTAPAAGASIVNGSSEPQKKAKKRKRDHQAGHAADDGNVPSSVKLETNGALGVDGKRNKKKDPEDDAAQEGRVISP</sequence>
<feature type="compositionally biased region" description="Basic and acidic residues" evidence="2">
    <location>
        <begin position="621"/>
        <end position="645"/>
    </location>
</feature>
<feature type="compositionally biased region" description="Acidic residues" evidence="2">
    <location>
        <begin position="58"/>
        <end position="69"/>
    </location>
</feature>
<feature type="domain" description="Kri1-like C-terminal" evidence="3">
    <location>
        <begin position="557"/>
        <end position="642"/>
    </location>
</feature>
<evidence type="ECO:0000256" key="1">
    <source>
        <dbReference type="ARBA" id="ARBA00007473"/>
    </source>
</evidence>
<feature type="compositionally biased region" description="Low complexity" evidence="2">
    <location>
        <begin position="691"/>
        <end position="700"/>
    </location>
</feature>
<dbReference type="Pfam" id="PF05178">
    <property type="entry name" value="Kri1"/>
    <property type="match status" value="1"/>
</dbReference>
<feature type="compositionally biased region" description="Acidic residues" evidence="2">
    <location>
        <begin position="542"/>
        <end position="551"/>
    </location>
</feature>
<dbReference type="AlphaFoldDB" id="A0A8S0VTH7"/>
<evidence type="ECO:0000259" key="3">
    <source>
        <dbReference type="Pfam" id="PF12936"/>
    </source>
</evidence>
<keyword evidence="5" id="KW-1185">Reference proteome</keyword>
<comment type="similarity">
    <text evidence="1">Belongs to the KRI1 family.</text>
</comment>
<feature type="compositionally biased region" description="Basic and acidic residues" evidence="2">
    <location>
        <begin position="453"/>
        <end position="467"/>
    </location>
</feature>
<feature type="compositionally biased region" description="Basic and acidic residues" evidence="2">
    <location>
        <begin position="373"/>
        <end position="398"/>
    </location>
</feature>
<dbReference type="PANTHER" id="PTHR14490">
    <property type="entry name" value="ZINC FINGER, ZZ TYPE"/>
    <property type="match status" value="1"/>
</dbReference>
<feature type="compositionally biased region" description="Basic and acidic residues" evidence="2">
    <location>
        <begin position="182"/>
        <end position="218"/>
    </location>
</feature>
<proteinExistence type="inferred from homology"/>
<dbReference type="GO" id="GO:0005730">
    <property type="term" value="C:nucleolus"/>
    <property type="evidence" value="ECO:0007669"/>
    <property type="project" value="TreeGrafter"/>
</dbReference>
<feature type="region of interest" description="Disordered" evidence="2">
    <location>
        <begin position="39"/>
        <end position="74"/>
    </location>
</feature>
<evidence type="ECO:0000256" key="2">
    <source>
        <dbReference type="SAM" id="MobiDB-lite"/>
    </source>
</evidence>
<evidence type="ECO:0000313" key="5">
    <source>
        <dbReference type="Proteomes" id="UP000467700"/>
    </source>
</evidence>
<feature type="compositionally biased region" description="Basic residues" evidence="2">
    <location>
        <begin position="663"/>
        <end position="676"/>
    </location>
</feature>
<name>A0A8S0VTH7_CYCAE</name>
<gene>
    <name evidence="4" type="ORF">AAE3_LOCUS2743</name>
</gene>
<feature type="compositionally biased region" description="Acidic residues" evidence="2">
    <location>
        <begin position="219"/>
        <end position="238"/>
    </location>
</feature>
<feature type="region of interest" description="Disordered" evidence="2">
    <location>
        <begin position="445"/>
        <end position="553"/>
    </location>
</feature>
<dbReference type="InterPro" id="IPR024626">
    <property type="entry name" value="Kri1-like_C"/>
</dbReference>
<feature type="compositionally biased region" description="Basic and acidic residues" evidence="2">
    <location>
        <begin position="156"/>
        <end position="165"/>
    </location>
</feature>
<reference evidence="4 5" key="1">
    <citation type="submission" date="2020-01" db="EMBL/GenBank/DDBJ databases">
        <authorList>
            <person name="Gupta K D."/>
        </authorList>
    </citation>
    <scope>NUCLEOTIDE SEQUENCE [LARGE SCALE GENOMIC DNA]</scope>
</reference>
<feature type="region of interest" description="Disordered" evidence="2">
    <location>
        <begin position="93"/>
        <end position="274"/>
    </location>
</feature>
<feature type="compositionally biased region" description="Acidic residues" evidence="2">
    <location>
        <begin position="485"/>
        <end position="500"/>
    </location>
</feature>
<dbReference type="EMBL" id="CACVBS010000029">
    <property type="protein sequence ID" value="CAA7260390.1"/>
    <property type="molecule type" value="Genomic_DNA"/>
</dbReference>
<accession>A0A8S0VTH7</accession>
<dbReference type="OrthoDB" id="10252032at2759"/>
<dbReference type="GO" id="GO:0030686">
    <property type="term" value="C:90S preribosome"/>
    <property type="evidence" value="ECO:0007669"/>
    <property type="project" value="TreeGrafter"/>
</dbReference>
<feature type="compositionally biased region" description="Basic residues" evidence="2">
    <location>
        <begin position="507"/>
        <end position="520"/>
    </location>
</feature>
<dbReference type="Proteomes" id="UP000467700">
    <property type="component" value="Unassembled WGS sequence"/>
</dbReference>
<comment type="caution">
    <text evidence="4">The sequence shown here is derived from an EMBL/GenBank/DDBJ whole genome shotgun (WGS) entry which is preliminary data.</text>
</comment>
<dbReference type="GO" id="GO:0000447">
    <property type="term" value="P:endonucleolytic cleavage in ITS1 to separate SSU-rRNA from 5.8S rRNA and LSU-rRNA from tricistronic rRNA transcript (SSU-rRNA, 5.8S rRNA, LSU-rRNA)"/>
    <property type="evidence" value="ECO:0007669"/>
    <property type="project" value="TreeGrafter"/>
</dbReference>
<protein>
    <recommendedName>
        <fullName evidence="3">Kri1-like C-terminal domain-containing protein</fullName>
    </recommendedName>
</protein>
<feature type="region of interest" description="Disordered" evidence="2">
    <location>
        <begin position="358"/>
        <end position="398"/>
    </location>
</feature>
<feature type="region of interest" description="Disordered" evidence="2">
    <location>
        <begin position="297"/>
        <end position="332"/>
    </location>
</feature>